<organism evidence="2 3">
    <name type="scientific">Legionella drozanskii LLAP-1</name>
    <dbReference type="NCBI Taxonomy" id="1212489"/>
    <lineage>
        <taxon>Bacteria</taxon>
        <taxon>Pseudomonadati</taxon>
        <taxon>Pseudomonadota</taxon>
        <taxon>Gammaproteobacteria</taxon>
        <taxon>Legionellales</taxon>
        <taxon>Legionellaceae</taxon>
        <taxon>Legionella</taxon>
    </lineage>
</organism>
<feature type="non-terminal residue" evidence="2">
    <location>
        <position position="72"/>
    </location>
</feature>
<sequence length="72" mass="8414">MFQRCPIIRRLFLTAMLLPIVTFVYANPPANFTQAKKKAETIFKTHRATLYCDCPYNEKKQIDLLSCQMQEA</sequence>
<keyword evidence="2" id="KW-0378">Hydrolase</keyword>
<dbReference type="GO" id="GO:0016787">
    <property type="term" value="F:hydrolase activity"/>
    <property type="evidence" value="ECO:0007669"/>
    <property type="project" value="UniProtKB-KW"/>
</dbReference>
<evidence type="ECO:0000313" key="3">
    <source>
        <dbReference type="Proteomes" id="UP000054736"/>
    </source>
</evidence>
<dbReference type="GO" id="GO:0004519">
    <property type="term" value="F:endonuclease activity"/>
    <property type="evidence" value="ECO:0007669"/>
    <property type="project" value="UniProtKB-KW"/>
</dbReference>
<proteinExistence type="predicted"/>
<keyword evidence="2" id="KW-0540">Nuclease</keyword>
<keyword evidence="1" id="KW-0732">Signal</keyword>
<dbReference type="EC" id="3.1.21.-" evidence="2"/>
<keyword evidence="2" id="KW-0255">Endonuclease</keyword>
<reference evidence="2 3" key="1">
    <citation type="submission" date="2015-11" db="EMBL/GenBank/DDBJ databases">
        <title>Genomic analysis of 38 Legionella species identifies large and diverse effector repertoires.</title>
        <authorList>
            <person name="Burstein D."/>
            <person name="Amaro F."/>
            <person name="Zusman T."/>
            <person name="Lifshitz Z."/>
            <person name="Cohen O."/>
            <person name="Gilbert J.A."/>
            <person name="Pupko T."/>
            <person name="Shuman H.A."/>
            <person name="Segal G."/>
        </authorList>
    </citation>
    <scope>NUCLEOTIDE SEQUENCE [LARGE SCALE GENOMIC DNA]</scope>
    <source>
        <strain evidence="2 3">ATCC 700990</strain>
    </source>
</reference>
<evidence type="ECO:0000313" key="2">
    <source>
        <dbReference type="EMBL" id="KTC89175.1"/>
    </source>
</evidence>
<accession>A0A0W0T0P5</accession>
<dbReference type="AlphaFoldDB" id="A0A0W0T0P5"/>
<gene>
    <name evidence="2" type="ORF">Ldro_0755</name>
</gene>
<evidence type="ECO:0000256" key="1">
    <source>
        <dbReference type="SAM" id="SignalP"/>
    </source>
</evidence>
<comment type="caution">
    <text evidence="2">The sequence shown here is derived from an EMBL/GenBank/DDBJ whole genome shotgun (WGS) entry which is preliminary data.</text>
</comment>
<dbReference type="EMBL" id="LNXY01000010">
    <property type="protein sequence ID" value="KTC89175.1"/>
    <property type="molecule type" value="Genomic_DNA"/>
</dbReference>
<feature type="signal peptide" evidence="1">
    <location>
        <begin position="1"/>
        <end position="26"/>
    </location>
</feature>
<feature type="chain" id="PRO_5006912551" evidence="1">
    <location>
        <begin position="27"/>
        <end position="72"/>
    </location>
</feature>
<keyword evidence="3" id="KW-1185">Reference proteome</keyword>
<dbReference type="Proteomes" id="UP000054736">
    <property type="component" value="Unassembled WGS sequence"/>
</dbReference>
<name>A0A0W0T0P5_9GAMM</name>
<protein>
    <submittedName>
        <fullName evidence="2">Putative endonuclease-1</fullName>
        <ecNumber evidence="2">3.1.21.-</ecNumber>
    </submittedName>
</protein>